<keyword evidence="1" id="KW-0472">Membrane</keyword>
<sequence>MLDLNVSFKEVGAGTRLGASVYMLSQIPERLIMSIISIAKMALFGALTALTFGKFPVFSYETQMSYYKTCNNLGSLFLCITSILFPLNSSNLMHNLNRWCFDRIDQKTKDGCKDDEGYNFYMNKNIL</sequence>
<dbReference type="AlphaFoldDB" id="A0A090CYG8"/>
<gene>
    <name evidence="2" type="ORF">CSEC_0598</name>
</gene>
<evidence type="ECO:0000313" key="2">
    <source>
        <dbReference type="EMBL" id="CDR33431.1"/>
    </source>
</evidence>
<keyword evidence="1" id="KW-0812">Transmembrane</keyword>
<evidence type="ECO:0000313" key="3">
    <source>
        <dbReference type="Proteomes" id="UP000031552"/>
    </source>
</evidence>
<name>A0A090CYG8_9BACT</name>
<evidence type="ECO:0000256" key="1">
    <source>
        <dbReference type="SAM" id="Phobius"/>
    </source>
</evidence>
<proteinExistence type="predicted"/>
<keyword evidence="1" id="KW-1133">Transmembrane helix</keyword>
<feature type="transmembrane region" description="Helical" evidence="1">
    <location>
        <begin position="73"/>
        <end position="93"/>
    </location>
</feature>
<dbReference type="EMBL" id="CCEJ010000003">
    <property type="protein sequence ID" value="CDR33431.1"/>
    <property type="molecule type" value="Genomic_DNA"/>
</dbReference>
<dbReference type="RefSeq" id="WP_041016922.1">
    <property type="nucleotide sequence ID" value="NZ_CCEJ010000003.1"/>
</dbReference>
<reference evidence="2" key="1">
    <citation type="submission" date="2013-12" db="EMBL/GenBank/DDBJ databases">
        <authorList>
            <person name="Linke B."/>
        </authorList>
    </citation>
    <scope>NUCLEOTIDE SEQUENCE [LARGE SCALE GENOMIC DNA]</scope>
    <source>
        <strain evidence="2">CRIB-18</strain>
    </source>
</reference>
<accession>A0A090CYG8</accession>
<comment type="caution">
    <text evidence="2">The sequence shown here is derived from an EMBL/GenBank/DDBJ whole genome shotgun (WGS) entry which is preliminary data.</text>
</comment>
<keyword evidence="3" id="KW-1185">Reference proteome</keyword>
<reference evidence="2" key="2">
    <citation type="submission" date="2014-09" db="EMBL/GenBank/DDBJ databases">
        <title>Criblamydia sequanensis harbors a mega-plasmid encoding arsenite resistance.</title>
        <authorList>
            <person name="Bertelli C."/>
            <person name="Goesmann A."/>
            <person name="Greub G."/>
        </authorList>
    </citation>
    <scope>NUCLEOTIDE SEQUENCE [LARGE SCALE GENOMIC DNA]</scope>
    <source>
        <strain evidence="2">CRIB-18</strain>
    </source>
</reference>
<dbReference type="Proteomes" id="UP000031552">
    <property type="component" value="Unassembled WGS sequence"/>
</dbReference>
<organism evidence="2 3">
    <name type="scientific">Candidatus Criblamydia sequanensis CRIB-18</name>
    <dbReference type="NCBI Taxonomy" id="1437425"/>
    <lineage>
        <taxon>Bacteria</taxon>
        <taxon>Pseudomonadati</taxon>
        <taxon>Chlamydiota</taxon>
        <taxon>Chlamydiia</taxon>
        <taxon>Parachlamydiales</taxon>
        <taxon>Candidatus Criblamydiaceae</taxon>
        <taxon>Candidatus Criblamydia</taxon>
    </lineage>
</organism>
<protein>
    <submittedName>
        <fullName evidence="2">Membrane protein</fullName>
    </submittedName>
</protein>
<feature type="transmembrane region" description="Helical" evidence="1">
    <location>
        <begin position="31"/>
        <end position="53"/>
    </location>
</feature>